<dbReference type="Proteomes" id="UP000325315">
    <property type="component" value="Unassembled WGS sequence"/>
</dbReference>
<name>A0A5B6W6Q0_9ROSI</name>
<sequence>MSRAMNSTIVNDTTYYRSCTPNAPAFSSLSIRTQAFTYIKLKGARVERNEPLVTHLLFANDSIIFGEVVDSSVMVINEIIEEHEE</sequence>
<reference evidence="2" key="1">
    <citation type="journal article" date="2019" name="Plant Biotechnol. J.">
        <title>Genome sequencing of the Australian wild diploid species Gossypium australe highlights disease resistance and delayed gland morphogenesis.</title>
        <authorList>
            <person name="Cai Y."/>
            <person name="Cai X."/>
            <person name="Wang Q."/>
            <person name="Wang P."/>
            <person name="Zhang Y."/>
            <person name="Cai C."/>
            <person name="Xu Y."/>
            <person name="Wang K."/>
            <person name="Zhou Z."/>
            <person name="Wang C."/>
            <person name="Geng S."/>
            <person name="Li B."/>
            <person name="Dong Q."/>
            <person name="Hou Y."/>
            <person name="Wang H."/>
            <person name="Ai P."/>
            <person name="Liu Z."/>
            <person name="Yi F."/>
            <person name="Sun M."/>
            <person name="An G."/>
            <person name="Cheng J."/>
            <person name="Zhang Y."/>
            <person name="Shi Q."/>
            <person name="Xie Y."/>
            <person name="Shi X."/>
            <person name="Chang Y."/>
            <person name="Huang F."/>
            <person name="Chen Y."/>
            <person name="Hong S."/>
            <person name="Mi L."/>
            <person name="Sun Q."/>
            <person name="Zhang L."/>
            <person name="Zhou B."/>
            <person name="Peng R."/>
            <person name="Zhang X."/>
            <person name="Liu F."/>
        </authorList>
    </citation>
    <scope>NUCLEOTIDE SEQUENCE [LARGE SCALE GENOMIC DNA]</scope>
    <source>
        <strain evidence="2">cv. PA1801</strain>
    </source>
</reference>
<organism evidence="1 2">
    <name type="scientific">Gossypium australe</name>
    <dbReference type="NCBI Taxonomy" id="47621"/>
    <lineage>
        <taxon>Eukaryota</taxon>
        <taxon>Viridiplantae</taxon>
        <taxon>Streptophyta</taxon>
        <taxon>Embryophyta</taxon>
        <taxon>Tracheophyta</taxon>
        <taxon>Spermatophyta</taxon>
        <taxon>Magnoliopsida</taxon>
        <taxon>eudicotyledons</taxon>
        <taxon>Gunneridae</taxon>
        <taxon>Pentapetalae</taxon>
        <taxon>rosids</taxon>
        <taxon>malvids</taxon>
        <taxon>Malvales</taxon>
        <taxon>Malvaceae</taxon>
        <taxon>Malvoideae</taxon>
        <taxon>Gossypium</taxon>
    </lineage>
</organism>
<keyword evidence="2" id="KW-1185">Reference proteome</keyword>
<dbReference type="EMBL" id="SMMG02000004">
    <property type="protein sequence ID" value="KAA3476898.1"/>
    <property type="molecule type" value="Genomic_DNA"/>
</dbReference>
<comment type="caution">
    <text evidence="1">The sequence shown here is derived from an EMBL/GenBank/DDBJ whole genome shotgun (WGS) entry which is preliminary data.</text>
</comment>
<evidence type="ECO:0000313" key="1">
    <source>
        <dbReference type="EMBL" id="KAA3476898.1"/>
    </source>
</evidence>
<proteinExistence type="predicted"/>
<gene>
    <name evidence="1" type="ORF">EPI10_010830</name>
</gene>
<evidence type="ECO:0000313" key="2">
    <source>
        <dbReference type="Proteomes" id="UP000325315"/>
    </source>
</evidence>
<dbReference type="AlphaFoldDB" id="A0A5B6W6Q0"/>
<accession>A0A5B6W6Q0</accession>
<protein>
    <submittedName>
        <fullName evidence="1">Pregnancy zone</fullName>
    </submittedName>
</protein>
<dbReference type="OrthoDB" id="10568153at2759"/>